<keyword evidence="1" id="KW-0547">Nucleotide-binding</keyword>
<dbReference type="InterPro" id="IPR003837">
    <property type="entry name" value="GatC"/>
</dbReference>
<dbReference type="Gene3D" id="1.10.20.60">
    <property type="entry name" value="Glu-tRNAGln amidotransferase C subunit, N-terminal domain"/>
    <property type="match status" value="1"/>
</dbReference>
<dbReference type="AlphaFoldDB" id="A0A290Q336"/>
<dbReference type="EMBL" id="CP023344">
    <property type="protein sequence ID" value="ATC62707.1"/>
    <property type="molecule type" value="Genomic_DNA"/>
</dbReference>
<dbReference type="EC" id="6.3.5.-" evidence="1"/>
<dbReference type="SUPFAM" id="SSF141000">
    <property type="entry name" value="Glu-tRNAGln amidotransferase C subunit"/>
    <property type="match status" value="1"/>
</dbReference>
<dbReference type="GO" id="GO:0016740">
    <property type="term" value="F:transferase activity"/>
    <property type="evidence" value="ECO:0007669"/>
    <property type="project" value="UniProtKB-KW"/>
</dbReference>
<name>A0A290Q336_9BACT</name>
<proteinExistence type="inferred from homology"/>
<keyword evidence="1" id="KW-0436">Ligase</keyword>
<comment type="catalytic activity">
    <reaction evidence="1">
        <text>L-glutamyl-tRNA(Gln) + L-glutamine + ATP + H2O = L-glutaminyl-tRNA(Gln) + L-glutamate + ADP + phosphate + H(+)</text>
        <dbReference type="Rhea" id="RHEA:17521"/>
        <dbReference type="Rhea" id="RHEA-COMP:9681"/>
        <dbReference type="Rhea" id="RHEA-COMP:9684"/>
        <dbReference type="ChEBI" id="CHEBI:15377"/>
        <dbReference type="ChEBI" id="CHEBI:15378"/>
        <dbReference type="ChEBI" id="CHEBI:29985"/>
        <dbReference type="ChEBI" id="CHEBI:30616"/>
        <dbReference type="ChEBI" id="CHEBI:43474"/>
        <dbReference type="ChEBI" id="CHEBI:58359"/>
        <dbReference type="ChEBI" id="CHEBI:78520"/>
        <dbReference type="ChEBI" id="CHEBI:78521"/>
        <dbReference type="ChEBI" id="CHEBI:456216"/>
    </reaction>
</comment>
<comment type="subunit">
    <text evidence="1">Heterotrimer of A, B and C subunits.</text>
</comment>
<keyword evidence="1" id="KW-0067">ATP-binding</keyword>
<dbReference type="OrthoDB" id="9813938at2"/>
<accession>A0A290Q336</accession>
<keyword evidence="2" id="KW-0808">Transferase</keyword>
<reference evidence="2 3" key="1">
    <citation type="submission" date="2017-09" db="EMBL/GenBank/DDBJ databases">
        <title>Complete genome sequence of Verrucomicrobial strain HZ-65, isolated from freshwater.</title>
        <authorList>
            <person name="Choi A."/>
        </authorList>
    </citation>
    <scope>NUCLEOTIDE SEQUENCE [LARGE SCALE GENOMIC DNA]</scope>
    <source>
        <strain evidence="2 3">HZ-65</strain>
    </source>
</reference>
<dbReference type="Proteomes" id="UP000217265">
    <property type="component" value="Chromosome"/>
</dbReference>
<keyword evidence="1" id="KW-0648">Protein biosynthesis</keyword>
<evidence type="ECO:0000313" key="3">
    <source>
        <dbReference type="Proteomes" id="UP000217265"/>
    </source>
</evidence>
<comment type="catalytic activity">
    <reaction evidence="1">
        <text>L-aspartyl-tRNA(Asn) + L-glutamine + ATP + H2O = L-asparaginyl-tRNA(Asn) + L-glutamate + ADP + phosphate + 2 H(+)</text>
        <dbReference type="Rhea" id="RHEA:14513"/>
        <dbReference type="Rhea" id="RHEA-COMP:9674"/>
        <dbReference type="Rhea" id="RHEA-COMP:9677"/>
        <dbReference type="ChEBI" id="CHEBI:15377"/>
        <dbReference type="ChEBI" id="CHEBI:15378"/>
        <dbReference type="ChEBI" id="CHEBI:29985"/>
        <dbReference type="ChEBI" id="CHEBI:30616"/>
        <dbReference type="ChEBI" id="CHEBI:43474"/>
        <dbReference type="ChEBI" id="CHEBI:58359"/>
        <dbReference type="ChEBI" id="CHEBI:78515"/>
        <dbReference type="ChEBI" id="CHEBI:78516"/>
        <dbReference type="ChEBI" id="CHEBI:456216"/>
    </reaction>
</comment>
<dbReference type="KEGG" id="vbh:CMV30_01270"/>
<sequence>MSAASDLNIDHIANLARLALTPEEKTKFAAQLNDVLTNIEQLKKVDVTGVEPTAHGFPIFNVWADDVAQPGLPVEAALKNAPAQRNHMVVVPKVVE</sequence>
<dbReference type="GO" id="GO:0006450">
    <property type="term" value="P:regulation of translational fidelity"/>
    <property type="evidence" value="ECO:0007669"/>
    <property type="project" value="InterPro"/>
</dbReference>
<protein>
    <recommendedName>
        <fullName evidence="1">Aspartyl/glutamyl-tRNA(Asn/Gln) amidotransferase subunit C</fullName>
        <shortName evidence="1">Asp/Glu-ADT subunit C</shortName>
        <ecNumber evidence="1">6.3.5.-</ecNumber>
    </recommendedName>
</protein>
<comment type="function">
    <text evidence="1">Allows the formation of correctly charged Asn-tRNA(Asn) or Gln-tRNA(Gln) through the transamidation of misacylated Asp-tRNA(Asn) or Glu-tRNA(Gln) in organisms which lack either or both of asparaginyl-tRNA or glutaminyl-tRNA synthetases. The reaction takes place in the presence of glutamine and ATP through an activated phospho-Asp-tRNA(Asn) or phospho-Glu-tRNA(Gln).</text>
</comment>
<dbReference type="InterPro" id="IPR036113">
    <property type="entry name" value="Asp/Glu-ADT_sf_sub_c"/>
</dbReference>
<dbReference type="Pfam" id="PF02686">
    <property type="entry name" value="GatC"/>
    <property type="match status" value="1"/>
</dbReference>
<dbReference type="NCBIfam" id="TIGR00135">
    <property type="entry name" value="gatC"/>
    <property type="match status" value="1"/>
</dbReference>
<evidence type="ECO:0000256" key="1">
    <source>
        <dbReference type="HAMAP-Rule" id="MF_00122"/>
    </source>
</evidence>
<dbReference type="GO" id="GO:0006412">
    <property type="term" value="P:translation"/>
    <property type="evidence" value="ECO:0007669"/>
    <property type="project" value="UniProtKB-UniRule"/>
</dbReference>
<dbReference type="PANTHER" id="PTHR15004:SF0">
    <property type="entry name" value="GLUTAMYL-TRNA(GLN) AMIDOTRANSFERASE SUBUNIT C, MITOCHONDRIAL"/>
    <property type="match status" value="1"/>
</dbReference>
<organism evidence="2 3">
    <name type="scientific">Nibricoccus aquaticus</name>
    <dbReference type="NCBI Taxonomy" id="2576891"/>
    <lineage>
        <taxon>Bacteria</taxon>
        <taxon>Pseudomonadati</taxon>
        <taxon>Verrucomicrobiota</taxon>
        <taxon>Opitutia</taxon>
        <taxon>Opitutales</taxon>
        <taxon>Opitutaceae</taxon>
        <taxon>Nibricoccus</taxon>
    </lineage>
</organism>
<evidence type="ECO:0000313" key="2">
    <source>
        <dbReference type="EMBL" id="ATC62707.1"/>
    </source>
</evidence>
<dbReference type="PANTHER" id="PTHR15004">
    <property type="entry name" value="GLUTAMYL-TRNA(GLN) AMIDOTRANSFERASE SUBUNIT C, MITOCHONDRIAL"/>
    <property type="match status" value="1"/>
</dbReference>
<dbReference type="GO" id="GO:0005524">
    <property type="term" value="F:ATP binding"/>
    <property type="evidence" value="ECO:0007669"/>
    <property type="project" value="UniProtKB-KW"/>
</dbReference>
<dbReference type="RefSeq" id="WP_096054342.1">
    <property type="nucleotide sequence ID" value="NZ_CP023344.1"/>
</dbReference>
<comment type="similarity">
    <text evidence="1">Belongs to the GatC family.</text>
</comment>
<keyword evidence="3" id="KW-1185">Reference proteome</keyword>
<dbReference type="GO" id="GO:0070681">
    <property type="term" value="P:glutaminyl-tRNAGln biosynthesis via transamidation"/>
    <property type="evidence" value="ECO:0007669"/>
    <property type="project" value="TreeGrafter"/>
</dbReference>
<dbReference type="GO" id="GO:0050567">
    <property type="term" value="F:glutaminyl-tRNA synthase (glutamine-hydrolyzing) activity"/>
    <property type="evidence" value="ECO:0007669"/>
    <property type="project" value="UniProtKB-UniRule"/>
</dbReference>
<dbReference type="GO" id="GO:0050566">
    <property type="term" value="F:asparaginyl-tRNA synthase (glutamine-hydrolyzing) activity"/>
    <property type="evidence" value="ECO:0007669"/>
    <property type="project" value="RHEA"/>
</dbReference>
<dbReference type="HAMAP" id="MF_00122">
    <property type="entry name" value="GatC"/>
    <property type="match status" value="1"/>
</dbReference>
<gene>
    <name evidence="1" type="primary">gatC</name>
    <name evidence="2" type="ORF">CMV30_01270</name>
</gene>